<dbReference type="Pfam" id="PF00697">
    <property type="entry name" value="PRAI"/>
    <property type="match status" value="1"/>
</dbReference>
<dbReference type="CDD" id="cd00405">
    <property type="entry name" value="PRAI"/>
    <property type="match status" value="1"/>
</dbReference>
<keyword evidence="13" id="KW-1185">Reference proteome</keyword>
<dbReference type="InterPro" id="IPR013785">
    <property type="entry name" value="Aldolase_TIM"/>
</dbReference>
<keyword evidence="6 10" id="KW-0028">Amino-acid biosynthesis</keyword>
<evidence type="ECO:0000256" key="10">
    <source>
        <dbReference type="HAMAP-Rule" id="MF_00135"/>
    </source>
</evidence>
<evidence type="ECO:0000256" key="4">
    <source>
        <dbReference type="ARBA" id="ARBA00012572"/>
    </source>
</evidence>
<keyword evidence="7 10" id="KW-0822">Tryptophan biosynthesis</keyword>
<evidence type="ECO:0000256" key="8">
    <source>
        <dbReference type="ARBA" id="ARBA00023141"/>
    </source>
</evidence>
<dbReference type="EC" id="5.3.1.24" evidence="4 10"/>
<protein>
    <recommendedName>
        <fullName evidence="5 10">N-(5'-phosphoribosyl)anthranilate isomerase</fullName>
        <shortName evidence="10">PRAI</shortName>
        <ecNumber evidence="4 10">5.3.1.24</ecNumber>
    </recommendedName>
</protein>
<proteinExistence type="inferred from homology"/>
<organism evidence="12 13">
    <name type="scientific">Lederbergia citri</name>
    <dbReference type="NCBI Taxonomy" id="2833580"/>
    <lineage>
        <taxon>Bacteria</taxon>
        <taxon>Bacillati</taxon>
        <taxon>Bacillota</taxon>
        <taxon>Bacilli</taxon>
        <taxon>Bacillales</taxon>
        <taxon>Bacillaceae</taxon>
        <taxon>Lederbergia</taxon>
    </lineage>
</organism>
<evidence type="ECO:0000256" key="7">
    <source>
        <dbReference type="ARBA" id="ARBA00022822"/>
    </source>
</evidence>
<evidence type="ECO:0000256" key="5">
    <source>
        <dbReference type="ARBA" id="ARBA00022272"/>
    </source>
</evidence>
<evidence type="ECO:0000313" key="13">
    <source>
        <dbReference type="Proteomes" id="UP000681414"/>
    </source>
</evidence>
<gene>
    <name evidence="10" type="primary">trpF</name>
    <name evidence="12" type="ORF">KHA97_19365</name>
</gene>
<dbReference type="PANTHER" id="PTHR42894:SF1">
    <property type="entry name" value="N-(5'-PHOSPHORIBOSYL)ANTHRANILATE ISOMERASE"/>
    <property type="match status" value="1"/>
</dbReference>
<evidence type="ECO:0000256" key="3">
    <source>
        <dbReference type="ARBA" id="ARBA00007571"/>
    </source>
</evidence>
<comment type="caution">
    <text evidence="12">The sequence shown here is derived from an EMBL/GenBank/DDBJ whole genome shotgun (WGS) entry which is preliminary data.</text>
</comment>
<dbReference type="Gene3D" id="3.20.20.70">
    <property type="entry name" value="Aldolase class I"/>
    <property type="match status" value="1"/>
</dbReference>
<dbReference type="InterPro" id="IPR001240">
    <property type="entry name" value="PRAI_dom"/>
</dbReference>
<dbReference type="HAMAP" id="MF_00135">
    <property type="entry name" value="PRAI"/>
    <property type="match status" value="1"/>
</dbReference>
<comment type="pathway">
    <text evidence="2 10">Amino-acid biosynthesis; L-tryptophan biosynthesis; L-tryptophan from chorismate: step 3/5.</text>
</comment>
<dbReference type="PANTHER" id="PTHR42894">
    <property type="entry name" value="N-(5'-PHOSPHORIBOSYL)ANTHRANILATE ISOMERASE"/>
    <property type="match status" value="1"/>
</dbReference>
<name>A0A942TIH9_9BACI</name>
<dbReference type="SUPFAM" id="SSF51366">
    <property type="entry name" value="Ribulose-phoshate binding barrel"/>
    <property type="match status" value="1"/>
</dbReference>
<evidence type="ECO:0000256" key="9">
    <source>
        <dbReference type="ARBA" id="ARBA00023235"/>
    </source>
</evidence>
<keyword evidence="9 10" id="KW-0413">Isomerase</keyword>
<comment type="similarity">
    <text evidence="3 10">Belongs to the TrpF family.</text>
</comment>
<keyword evidence="8 10" id="KW-0057">Aromatic amino acid biosynthesis</keyword>
<dbReference type="Proteomes" id="UP000681414">
    <property type="component" value="Unassembled WGS sequence"/>
</dbReference>
<sequence>MKVKICGIISEEVAVAASDAGADFLGFVFAESKRKISPEKAAQIIEKVPHHIETVGVFVNETYENIIHIAERANLDYIQLHGDESPEFCKSLPYPVIKAFSIKEKADLNQLAGYDCRYFLLDSPGVKYRGGSGIPFDWSLLEHLDIPREKIILAGGLDRENIKKATSTVKPAIVDVSSGVETNGVKDVNKIQQFLVTAKLEEREDIGSLHIT</sequence>
<evidence type="ECO:0000313" key="12">
    <source>
        <dbReference type="EMBL" id="MBS4197217.1"/>
    </source>
</evidence>
<feature type="domain" description="N-(5'phosphoribosyl) anthranilate isomerase (PRAI)" evidence="11">
    <location>
        <begin position="3"/>
        <end position="195"/>
    </location>
</feature>
<evidence type="ECO:0000256" key="2">
    <source>
        <dbReference type="ARBA" id="ARBA00004664"/>
    </source>
</evidence>
<accession>A0A942TIH9</accession>
<dbReference type="GO" id="GO:0000162">
    <property type="term" value="P:L-tryptophan biosynthetic process"/>
    <property type="evidence" value="ECO:0007669"/>
    <property type="project" value="UniProtKB-UniRule"/>
</dbReference>
<evidence type="ECO:0000256" key="6">
    <source>
        <dbReference type="ARBA" id="ARBA00022605"/>
    </source>
</evidence>
<evidence type="ECO:0000256" key="1">
    <source>
        <dbReference type="ARBA" id="ARBA00001164"/>
    </source>
</evidence>
<evidence type="ECO:0000259" key="11">
    <source>
        <dbReference type="Pfam" id="PF00697"/>
    </source>
</evidence>
<dbReference type="InterPro" id="IPR011060">
    <property type="entry name" value="RibuloseP-bd_barrel"/>
</dbReference>
<comment type="catalytic activity">
    <reaction evidence="1 10">
        <text>N-(5-phospho-beta-D-ribosyl)anthranilate = 1-(2-carboxyphenylamino)-1-deoxy-D-ribulose 5-phosphate</text>
        <dbReference type="Rhea" id="RHEA:21540"/>
        <dbReference type="ChEBI" id="CHEBI:18277"/>
        <dbReference type="ChEBI" id="CHEBI:58613"/>
        <dbReference type="EC" id="5.3.1.24"/>
    </reaction>
</comment>
<dbReference type="GO" id="GO:0004640">
    <property type="term" value="F:phosphoribosylanthranilate isomerase activity"/>
    <property type="evidence" value="ECO:0007669"/>
    <property type="project" value="UniProtKB-UniRule"/>
</dbReference>
<dbReference type="AlphaFoldDB" id="A0A942TIH9"/>
<reference evidence="12 13" key="1">
    <citation type="submission" date="2021-05" db="EMBL/GenBank/DDBJ databases">
        <title>Novel Bacillus species.</title>
        <authorList>
            <person name="Liu G."/>
        </authorList>
    </citation>
    <scope>NUCLEOTIDE SEQUENCE [LARGE SCALE GENOMIC DNA]</scope>
    <source>
        <strain evidence="13">FJAT-49780</strain>
    </source>
</reference>
<dbReference type="InterPro" id="IPR044643">
    <property type="entry name" value="TrpF_fam"/>
</dbReference>
<dbReference type="FunFam" id="3.20.20.70:FF:000075">
    <property type="entry name" value="Tryptophan biosynthesis protein TRP1"/>
    <property type="match status" value="1"/>
</dbReference>
<dbReference type="EMBL" id="JAGYPG010000003">
    <property type="protein sequence ID" value="MBS4197217.1"/>
    <property type="molecule type" value="Genomic_DNA"/>
</dbReference>